<dbReference type="PROSITE" id="PS01012">
    <property type="entry name" value="FOLYLPOLYGLU_SYNT_2"/>
    <property type="match status" value="1"/>
</dbReference>
<dbReference type="InterPro" id="IPR018109">
    <property type="entry name" value="Folylpolyglutamate_synth_CS"/>
</dbReference>
<dbReference type="PANTHER" id="PTHR11136:SF0">
    <property type="entry name" value="DIHYDROFOLATE SYNTHETASE-RELATED"/>
    <property type="match status" value="1"/>
</dbReference>
<dbReference type="SUPFAM" id="SSF53623">
    <property type="entry name" value="MurD-like peptide ligases, catalytic domain"/>
    <property type="match status" value="1"/>
</dbReference>
<dbReference type="AlphaFoldDB" id="A0A6A6NYD7"/>
<dbReference type="PROSITE" id="PS01011">
    <property type="entry name" value="FOLYLPOLYGLU_SYNT_1"/>
    <property type="match status" value="1"/>
</dbReference>
<name>A0A6A6NYD7_9PEZI</name>
<keyword evidence="3" id="KW-0479">Metal-binding</keyword>
<dbReference type="EC" id="6.3.2.12" evidence="7"/>
<keyword evidence="2 7" id="KW-0436">Ligase</keyword>
<dbReference type="SUPFAM" id="SSF53244">
    <property type="entry name" value="MurD-like peptide ligases, peptide-binding domain"/>
    <property type="match status" value="1"/>
</dbReference>
<keyword evidence="4 7" id="KW-0547">Nucleotide-binding</keyword>
<evidence type="ECO:0000313" key="8">
    <source>
        <dbReference type="EMBL" id="KAF2456760.1"/>
    </source>
</evidence>
<evidence type="ECO:0000256" key="2">
    <source>
        <dbReference type="ARBA" id="ARBA00022598"/>
    </source>
</evidence>
<dbReference type="GO" id="GO:0008841">
    <property type="term" value="F:dihydrofolate synthase activity"/>
    <property type="evidence" value="ECO:0007669"/>
    <property type="project" value="UniProtKB-EC"/>
</dbReference>
<evidence type="ECO:0000256" key="6">
    <source>
        <dbReference type="ARBA" id="ARBA00022842"/>
    </source>
</evidence>
<dbReference type="NCBIfam" id="TIGR01499">
    <property type="entry name" value="folC"/>
    <property type="match status" value="1"/>
</dbReference>
<gene>
    <name evidence="8" type="ORF">BDY21DRAFT_346031</name>
</gene>
<dbReference type="GO" id="GO:0004326">
    <property type="term" value="F:tetrahydrofolylpolyglutamate synthase activity"/>
    <property type="evidence" value="ECO:0007669"/>
    <property type="project" value="InterPro"/>
</dbReference>
<keyword evidence="7" id="KW-0554">One-carbon metabolism</keyword>
<dbReference type="GO" id="GO:0006730">
    <property type="term" value="P:one-carbon metabolic process"/>
    <property type="evidence" value="ECO:0007669"/>
    <property type="project" value="UniProtKB-KW"/>
</dbReference>
<comment type="pathway">
    <text evidence="7">Cofactor biosynthesis; tetrahydrofolylpolyglutamate biosynthesis.</text>
</comment>
<dbReference type="UniPathway" id="UPA00850"/>
<dbReference type="GO" id="GO:0046872">
    <property type="term" value="F:metal ion binding"/>
    <property type="evidence" value="ECO:0007669"/>
    <property type="project" value="UniProtKB-KW"/>
</dbReference>
<evidence type="ECO:0000256" key="4">
    <source>
        <dbReference type="ARBA" id="ARBA00022741"/>
    </source>
</evidence>
<dbReference type="GO" id="GO:0005739">
    <property type="term" value="C:mitochondrion"/>
    <property type="evidence" value="ECO:0007669"/>
    <property type="project" value="TreeGrafter"/>
</dbReference>
<evidence type="ECO:0000313" key="9">
    <source>
        <dbReference type="Proteomes" id="UP000799766"/>
    </source>
</evidence>
<accession>A0A6A6NYD7</accession>
<keyword evidence="9" id="KW-1185">Reference proteome</keyword>
<protein>
    <recommendedName>
        <fullName evidence="7">Dihydrofolate synthetase</fullName>
        <ecNumber evidence="7">6.3.2.12</ecNumber>
    </recommendedName>
</protein>
<dbReference type="GO" id="GO:0005524">
    <property type="term" value="F:ATP binding"/>
    <property type="evidence" value="ECO:0007669"/>
    <property type="project" value="UniProtKB-KW"/>
</dbReference>
<keyword evidence="5 7" id="KW-0067">ATP-binding</keyword>
<comment type="catalytic activity">
    <reaction evidence="7">
        <text>7,8-dihydropteroate + L-glutamate + ATP = 7,8-dihydrofolate + ADP + phosphate + H(+)</text>
        <dbReference type="Rhea" id="RHEA:23584"/>
        <dbReference type="ChEBI" id="CHEBI:15378"/>
        <dbReference type="ChEBI" id="CHEBI:17839"/>
        <dbReference type="ChEBI" id="CHEBI:29985"/>
        <dbReference type="ChEBI" id="CHEBI:30616"/>
        <dbReference type="ChEBI" id="CHEBI:43474"/>
        <dbReference type="ChEBI" id="CHEBI:57451"/>
        <dbReference type="ChEBI" id="CHEBI:456216"/>
        <dbReference type="EC" id="6.3.2.12"/>
    </reaction>
</comment>
<dbReference type="Gene3D" id="3.90.190.20">
    <property type="entry name" value="Mur ligase, C-terminal domain"/>
    <property type="match status" value="1"/>
</dbReference>
<dbReference type="PANTHER" id="PTHR11136">
    <property type="entry name" value="FOLYLPOLYGLUTAMATE SYNTHASE-RELATED"/>
    <property type="match status" value="1"/>
</dbReference>
<dbReference type="PIRSF" id="PIRSF001563">
    <property type="entry name" value="Folylpolyglu_synth"/>
    <property type="match status" value="1"/>
</dbReference>
<reference evidence="8" key="1">
    <citation type="journal article" date="2020" name="Stud. Mycol.">
        <title>101 Dothideomycetes genomes: a test case for predicting lifestyles and emergence of pathogens.</title>
        <authorList>
            <person name="Haridas S."/>
            <person name="Albert R."/>
            <person name="Binder M."/>
            <person name="Bloem J."/>
            <person name="Labutti K."/>
            <person name="Salamov A."/>
            <person name="Andreopoulos B."/>
            <person name="Baker S."/>
            <person name="Barry K."/>
            <person name="Bills G."/>
            <person name="Bluhm B."/>
            <person name="Cannon C."/>
            <person name="Castanera R."/>
            <person name="Culley D."/>
            <person name="Daum C."/>
            <person name="Ezra D."/>
            <person name="Gonzalez J."/>
            <person name="Henrissat B."/>
            <person name="Kuo A."/>
            <person name="Liang C."/>
            <person name="Lipzen A."/>
            <person name="Lutzoni F."/>
            <person name="Magnuson J."/>
            <person name="Mondo S."/>
            <person name="Nolan M."/>
            <person name="Ohm R."/>
            <person name="Pangilinan J."/>
            <person name="Park H.-J."/>
            <person name="Ramirez L."/>
            <person name="Alfaro M."/>
            <person name="Sun H."/>
            <person name="Tritt A."/>
            <person name="Yoshinaga Y."/>
            <person name="Zwiers L.-H."/>
            <person name="Turgeon B."/>
            <person name="Goodwin S."/>
            <person name="Spatafora J."/>
            <person name="Crous P."/>
            <person name="Grigoriev I."/>
        </authorList>
    </citation>
    <scope>NUCLEOTIDE SEQUENCE</scope>
    <source>
        <strain evidence="8">ATCC 16933</strain>
    </source>
</reference>
<keyword evidence="6" id="KW-0460">Magnesium</keyword>
<dbReference type="Gene3D" id="3.40.1190.10">
    <property type="entry name" value="Mur-like, catalytic domain"/>
    <property type="match status" value="1"/>
</dbReference>
<dbReference type="InterPro" id="IPR036565">
    <property type="entry name" value="Mur-like_cat_sf"/>
</dbReference>
<evidence type="ECO:0000256" key="1">
    <source>
        <dbReference type="ARBA" id="ARBA00008276"/>
    </source>
</evidence>
<dbReference type="EMBL" id="MU001682">
    <property type="protein sequence ID" value="KAF2456760.1"/>
    <property type="molecule type" value="Genomic_DNA"/>
</dbReference>
<dbReference type="GO" id="GO:0005829">
    <property type="term" value="C:cytosol"/>
    <property type="evidence" value="ECO:0007669"/>
    <property type="project" value="TreeGrafter"/>
</dbReference>
<dbReference type="OrthoDB" id="5212574at2759"/>
<dbReference type="InterPro" id="IPR036615">
    <property type="entry name" value="Mur_ligase_C_dom_sf"/>
</dbReference>
<evidence type="ECO:0000256" key="5">
    <source>
        <dbReference type="ARBA" id="ARBA00022840"/>
    </source>
</evidence>
<organism evidence="8 9">
    <name type="scientific">Lineolata rhizophorae</name>
    <dbReference type="NCBI Taxonomy" id="578093"/>
    <lineage>
        <taxon>Eukaryota</taxon>
        <taxon>Fungi</taxon>
        <taxon>Dikarya</taxon>
        <taxon>Ascomycota</taxon>
        <taxon>Pezizomycotina</taxon>
        <taxon>Dothideomycetes</taxon>
        <taxon>Dothideomycetes incertae sedis</taxon>
        <taxon>Lineolatales</taxon>
        <taxon>Lineolataceae</taxon>
        <taxon>Lineolata</taxon>
    </lineage>
</organism>
<comment type="similarity">
    <text evidence="1 7">Belongs to the folylpolyglutamate synthase family.</text>
</comment>
<evidence type="ECO:0000256" key="7">
    <source>
        <dbReference type="PIRNR" id="PIRNR001563"/>
    </source>
</evidence>
<dbReference type="InterPro" id="IPR001645">
    <property type="entry name" value="Folylpolyglutamate_synth"/>
</dbReference>
<proteinExistence type="inferred from homology"/>
<dbReference type="Proteomes" id="UP000799766">
    <property type="component" value="Unassembled WGS sequence"/>
</dbReference>
<evidence type="ECO:0000256" key="3">
    <source>
        <dbReference type="ARBA" id="ARBA00022723"/>
    </source>
</evidence>
<sequence>MIELGLGRISRLVQTSRLSWRAVHVAGTNGKGGVCAYLSNMLQQAGQRCGRFTSPHLVDRWDCVAIDGLPVSESAFRHAEDAVRTRDKADDIRASEFELLTATAFELFTREGVDVAVVECGMGGRLDATNVLDDKLVTVITKIGLDHQSFLGSTVEAIAREKAGIMKPGVPCVADATNDTSVLDVIRSVGREVGSGTVHALDGLPCEQVESMPPHFRNDYGALEPHQKINFSLATTAARIALSSNGLRQATLNSGVLSKALRETQWPGRLQCISIASLTGRVEEVVLDGAHNPQAASALARFLERRFGRVPTTWVLAASEGKDMGGTLSVLLKPGDVVCAVEFGPVDGMPWVKPMVASRLLEAATSVNGIRQAGAYGQSLKTALNDASEIANGGPLVITGSLYLVSGVLRLLRPEPAV</sequence>